<dbReference type="EMBL" id="CAWYQH010000097">
    <property type="protein sequence ID" value="CAK8683383.1"/>
    <property type="molecule type" value="Genomic_DNA"/>
</dbReference>
<keyword evidence="3" id="KW-0687">Ribonucleoprotein</keyword>
<evidence type="ECO:0000256" key="4">
    <source>
        <dbReference type="ARBA" id="ARBA00039977"/>
    </source>
</evidence>
<dbReference type="InterPro" id="IPR012677">
    <property type="entry name" value="Nucleotide-bd_a/b_plait_sf"/>
</dbReference>
<keyword evidence="2" id="KW-0689">Ribosomal protein</keyword>
<evidence type="ECO:0000256" key="5">
    <source>
        <dbReference type="ARBA" id="ARBA00041375"/>
    </source>
</evidence>
<evidence type="ECO:0000256" key="1">
    <source>
        <dbReference type="ARBA" id="ARBA00006700"/>
    </source>
</evidence>
<evidence type="ECO:0000313" key="8">
    <source>
        <dbReference type="Proteomes" id="UP001642483"/>
    </source>
</evidence>
<dbReference type="Proteomes" id="UP001642483">
    <property type="component" value="Unassembled WGS sequence"/>
</dbReference>
<keyword evidence="8" id="KW-1185">Reference proteome</keyword>
<feature type="region of interest" description="Disordered" evidence="6">
    <location>
        <begin position="155"/>
        <end position="176"/>
    </location>
</feature>
<accession>A0ABP0FVN1</accession>
<evidence type="ECO:0000256" key="6">
    <source>
        <dbReference type="SAM" id="MobiDB-lite"/>
    </source>
</evidence>
<proteinExistence type="inferred from homology"/>
<comment type="similarity">
    <text evidence="1">Belongs to the universal ribosomal protein uL23 family.</text>
</comment>
<dbReference type="InterPro" id="IPR013025">
    <property type="entry name" value="Ribosomal_uL23-like"/>
</dbReference>
<sequence length="176" mass="21218">MSRRIRIPGKLPSVKFPLHYEGAPQRRLFIPEWYITLAKPKEKMPKNYVRFHVPADMTKYDMKEYLDKIYNTKVLNVRLSPVNYVRYKEPLPWRIKKMSEDAPTPYQWKFIEPWKIAHIFLADEQEFEFPNPLKNEDDEENEMKLTDMMEAQMKAMKPKKNGGDNKSKMLLENSWF</sequence>
<reference evidence="7 8" key="1">
    <citation type="submission" date="2024-02" db="EMBL/GenBank/DDBJ databases">
        <authorList>
            <person name="Daric V."/>
            <person name="Darras S."/>
        </authorList>
    </citation>
    <scope>NUCLEOTIDE SEQUENCE [LARGE SCALE GENOMIC DNA]</scope>
</reference>
<protein>
    <recommendedName>
        <fullName evidence="4">Large ribosomal subunit protein uL23m</fullName>
    </recommendedName>
    <alternativeName>
        <fullName evidence="5">39S ribosomal protein L23, mitochondrial</fullName>
    </alternativeName>
</protein>
<dbReference type="Gene3D" id="3.30.70.330">
    <property type="match status" value="1"/>
</dbReference>
<name>A0ABP0FVN1_CLALP</name>
<evidence type="ECO:0000256" key="3">
    <source>
        <dbReference type="ARBA" id="ARBA00023274"/>
    </source>
</evidence>
<gene>
    <name evidence="7" type="ORF">CVLEPA_LOCUS14463</name>
</gene>
<evidence type="ECO:0000313" key="7">
    <source>
        <dbReference type="EMBL" id="CAK8683383.1"/>
    </source>
</evidence>
<evidence type="ECO:0000256" key="2">
    <source>
        <dbReference type="ARBA" id="ARBA00022980"/>
    </source>
</evidence>
<organism evidence="7 8">
    <name type="scientific">Clavelina lepadiformis</name>
    <name type="common">Light-bulb sea squirt</name>
    <name type="synonym">Ascidia lepadiformis</name>
    <dbReference type="NCBI Taxonomy" id="159417"/>
    <lineage>
        <taxon>Eukaryota</taxon>
        <taxon>Metazoa</taxon>
        <taxon>Chordata</taxon>
        <taxon>Tunicata</taxon>
        <taxon>Ascidiacea</taxon>
        <taxon>Aplousobranchia</taxon>
        <taxon>Clavelinidae</taxon>
        <taxon>Clavelina</taxon>
    </lineage>
</organism>
<comment type="caution">
    <text evidence="7">The sequence shown here is derived from an EMBL/GenBank/DDBJ whole genome shotgun (WGS) entry which is preliminary data.</text>
</comment>
<dbReference type="SUPFAM" id="SSF54189">
    <property type="entry name" value="Ribosomal proteins S24e, L23 and L15e"/>
    <property type="match status" value="1"/>
</dbReference>
<dbReference type="PANTHER" id="PTHR12059">
    <property type="entry name" value="RIBOSOMAL PROTEIN L23-RELATED"/>
    <property type="match status" value="1"/>
</dbReference>
<dbReference type="InterPro" id="IPR012678">
    <property type="entry name" value="Ribosomal_uL23/eL15/eS24_sf"/>
</dbReference>
<dbReference type="PANTHER" id="PTHR12059:SF5">
    <property type="entry name" value="LARGE RIBOSOMAL SUBUNIT PROTEIN UL23M"/>
    <property type="match status" value="1"/>
</dbReference>